<comment type="caution">
    <text evidence="1">The sequence shown here is derived from an EMBL/GenBank/DDBJ whole genome shotgun (WGS) entry which is preliminary data.</text>
</comment>
<dbReference type="EMBL" id="JAULUE010002060">
    <property type="protein sequence ID" value="KAK5884792.1"/>
    <property type="molecule type" value="Genomic_DNA"/>
</dbReference>
<protein>
    <submittedName>
        <fullName evidence="1">Uncharacterized protein</fullName>
    </submittedName>
</protein>
<reference evidence="1 2" key="1">
    <citation type="journal article" date="2023" name="Mol. Biol. Evol.">
        <title>Genomics of Secondarily Temperate Adaptation in the Only Non-Antarctic Icefish.</title>
        <authorList>
            <person name="Rivera-Colon A.G."/>
            <person name="Rayamajhi N."/>
            <person name="Minhas B.F."/>
            <person name="Madrigal G."/>
            <person name="Bilyk K.T."/>
            <person name="Yoon V."/>
            <person name="Hune M."/>
            <person name="Gregory S."/>
            <person name="Cheng C.H.C."/>
            <person name="Catchen J.M."/>
        </authorList>
    </citation>
    <scope>NUCLEOTIDE SEQUENCE [LARGE SCALE GENOMIC DNA]</scope>
    <source>
        <strain evidence="1">JC2023a</strain>
    </source>
</reference>
<gene>
    <name evidence="1" type="ORF">CesoFtcFv8_018578</name>
</gene>
<dbReference type="Proteomes" id="UP001335648">
    <property type="component" value="Unassembled WGS sequence"/>
</dbReference>
<sequence>MNRPGLSFLLPVVAEFSLAERQPRPALETAVEKASPSGAPTNRCVHREALLPRDAVTKRYQGGSGD</sequence>
<dbReference type="AlphaFoldDB" id="A0AAN8BHP4"/>
<evidence type="ECO:0000313" key="2">
    <source>
        <dbReference type="Proteomes" id="UP001335648"/>
    </source>
</evidence>
<keyword evidence="2" id="KW-1185">Reference proteome</keyword>
<accession>A0AAN8BHP4</accession>
<name>A0AAN8BHP4_9TELE</name>
<evidence type="ECO:0000313" key="1">
    <source>
        <dbReference type="EMBL" id="KAK5884792.1"/>
    </source>
</evidence>
<proteinExistence type="predicted"/>
<organism evidence="1 2">
    <name type="scientific">Champsocephalus esox</name>
    <name type="common">pike icefish</name>
    <dbReference type="NCBI Taxonomy" id="159716"/>
    <lineage>
        <taxon>Eukaryota</taxon>
        <taxon>Metazoa</taxon>
        <taxon>Chordata</taxon>
        <taxon>Craniata</taxon>
        <taxon>Vertebrata</taxon>
        <taxon>Euteleostomi</taxon>
        <taxon>Actinopterygii</taxon>
        <taxon>Neopterygii</taxon>
        <taxon>Teleostei</taxon>
        <taxon>Neoteleostei</taxon>
        <taxon>Acanthomorphata</taxon>
        <taxon>Eupercaria</taxon>
        <taxon>Perciformes</taxon>
        <taxon>Notothenioidei</taxon>
        <taxon>Channichthyidae</taxon>
        <taxon>Champsocephalus</taxon>
    </lineage>
</organism>